<evidence type="ECO:0000313" key="2">
    <source>
        <dbReference type="EMBL" id="NEX20677.1"/>
    </source>
</evidence>
<feature type="chain" id="PRO_5026786060" description="DsrE family protein" evidence="1">
    <location>
        <begin position="27"/>
        <end position="178"/>
    </location>
</feature>
<dbReference type="InterPro" id="IPR027396">
    <property type="entry name" value="DsrEFH-like"/>
</dbReference>
<proteinExistence type="predicted"/>
<evidence type="ECO:0008006" key="4">
    <source>
        <dbReference type="Google" id="ProtNLM"/>
    </source>
</evidence>
<dbReference type="EMBL" id="JAAIJR010000033">
    <property type="protein sequence ID" value="NEX20677.1"/>
    <property type="molecule type" value="Genomic_DNA"/>
</dbReference>
<dbReference type="SUPFAM" id="SSF75169">
    <property type="entry name" value="DsrEFH-like"/>
    <property type="match status" value="1"/>
</dbReference>
<reference evidence="3" key="1">
    <citation type="journal article" date="2020" name="Microbiol. Resour. Announc.">
        <title>Draft Genome Sequences of Thiorhodococcus mannitoliphagus and Thiorhodococcus minor, Purple Sulfur Photosynthetic Bacteria in the Gammaproteobacterial Family Chromatiaceae.</title>
        <authorList>
            <person name="Aviles F.A."/>
            <person name="Meyer T.E."/>
            <person name="Kyndt J.A."/>
        </authorList>
    </citation>
    <scope>NUCLEOTIDE SEQUENCE [LARGE SCALE GENOMIC DNA]</scope>
    <source>
        <strain evidence="3">DSM 18266</strain>
    </source>
</reference>
<keyword evidence="1" id="KW-0732">Signal</keyword>
<organism evidence="2 3">
    <name type="scientific">Thiorhodococcus mannitoliphagus</name>
    <dbReference type="NCBI Taxonomy" id="329406"/>
    <lineage>
        <taxon>Bacteria</taxon>
        <taxon>Pseudomonadati</taxon>
        <taxon>Pseudomonadota</taxon>
        <taxon>Gammaproteobacteria</taxon>
        <taxon>Chromatiales</taxon>
        <taxon>Chromatiaceae</taxon>
        <taxon>Thiorhodococcus</taxon>
    </lineage>
</organism>
<dbReference type="Proteomes" id="UP000471640">
    <property type="component" value="Unassembled WGS sequence"/>
</dbReference>
<dbReference type="AlphaFoldDB" id="A0A6P1DQZ1"/>
<evidence type="ECO:0000313" key="3">
    <source>
        <dbReference type="Proteomes" id="UP000471640"/>
    </source>
</evidence>
<name>A0A6P1DQZ1_9GAMM</name>
<keyword evidence="3" id="KW-1185">Reference proteome</keyword>
<dbReference type="Gene3D" id="3.40.1260.10">
    <property type="entry name" value="DsrEFH-like"/>
    <property type="match status" value="1"/>
</dbReference>
<accession>A0A6P1DQZ1</accession>
<gene>
    <name evidence="2" type="ORF">G3480_10200</name>
</gene>
<evidence type="ECO:0000256" key="1">
    <source>
        <dbReference type="SAM" id="SignalP"/>
    </source>
</evidence>
<dbReference type="RefSeq" id="WP_164653784.1">
    <property type="nucleotide sequence ID" value="NZ_JAAIJR010000033.1"/>
</dbReference>
<feature type="signal peptide" evidence="1">
    <location>
        <begin position="1"/>
        <end position="26"/>
    </location>
</feature>
<comment type="caution">
    <text evidence="2">The sequence shown here is derived from an EMBL/GenBank/DDBJ whole genome shotgun (WGS) entry which is preliminary data.</text>
</comment>
<sequence>MVRAHIRGFAAITLLTLLSATLVVDAQPPRRPWNDQPWELPKARGQSVAIALKTDPLEDPEAACVALQIGMNLMMSTLSVNGASVDVEPARDVTLFPTLGGVELVNPANDFSATDCMTQSGPMPLSDILAGYTGLGGRVLVCGLCAAARGITAPTDGAIGNAQQVHELFLYSDKVIDF</sequence>
<reference evidence="2 3" key="2">
    <citation type="submission" date="2020-02" db="EMBL/GenBank/DDBJ databases">
        <title>Genome sequences of Thiorhodococcus mannitoliphagus and Thiorhodococcus minor, purple sulfur photosynthetic bacteria in the gammaproteobacterial family, Chromatiaceae.</title>
        <authorList>
            <person name="Aviles F.A."/>
            <person name="Meyer T.E."/>
            <person name="Kyndt J.A."/>
        </authorList>
    </citation>
    <scope>NUCLEOTIDE SEQUENCE [LARGE SCALE GENOMIC DNA]</scope>
    <source>
        <strain evidence="2 3">DSM 18266</strain>
    </source>
</reference>
<protein>
    <recommendedName>
        <fullName evidence="4">DsrE family protein</fullName>
    </recommendedName>
</protein>